<sequence length="47" mass="5245">MATAPFGSGRQQRGHPLPQIVRNKISTHPGHPADQDRRAQDPRLNSF</sequence>
<proteinExistence type="predicted"/>
<evidence type="ECO:0000313" key="2">
    <source>
        <dbReference type="EMBL" id="AEW98223.1"/>
    </source>
</evidence>
<dbReference type="PATRIC" id="fig|1003195.29.peg.5834"/>
<evidence type="ECO:0000313" key="3">
    <source>
        <dbReference type="Proteomes" id="UP000007842"/>
    </source>
</evidence>
<keyword evidence="3" id="KW-1185">Reference proteome</keyword>
<dbReference type="KEGG" id="scy:SCATT_p00300"/>
<accession>G8XDM9</accession>
<dbReference type="HOGENOM" id="CLU_3173562_0_0_11"/>
<evidence type="ECO:0000256" key="1">
    <source>
        <dbReference type="SAM" id="MobiDB-lite"/>
    </source>
</evidence>
<name>G8XDM9_STREN</name>
<geneLocation type="plasmid" evidence="2 3">
    <name>pSCATT</name>
</geneLocation>
<feature type="region of interest" description="Disordered" evidence="1">
    <location>
        <begin position="1"/>
        <end position="47"/>
    </location>
</feature>
<gene>
    <name evidence="2" type="ordered locus">SCATT_p00300</name>
</gene>
<reference evidence="3" key="1">
    <citation type="submission" date="2011-12" db="EMBL/GenBank/DDBJ databases">
        <title>Complete genome sequence of Streptomyces cattleya strain DSM 46488.</title>
        <authorList>
            <person name="Ou H.-Y."/>
            <person name="Li P."/>
            <person name="Zhao C."/>
            <person name="O'Hagan D."/>
            <person name="Deng Z."/>
        </authorList>
    </citation>
    <scope>NUCLEOTIDE SEQUENCE [LARGE SCALE GENOMIC DNA]</scope>
    <source>
        <strain evidence="3">ATCC 35852 / DSM 46488 / JCM 4925 / NBRC 14057 / NRRL 8057</strain>
        <plasmid evidence="3">Plasmid pSCATT</plasmid>
    </source>
</reference>
<feature type="compositionally biased region" description="Basic and acidic residues" evidence="1">
    <location>
        <begin position="31"/>
        <end position="41"/>
    </location>
</feature>
<keyword evidence="2" id="KW-0614">Plasmid</keyword>
<dbReference type="AlphaFoldDB" id="G8XDM9"/>
<organism evidence="2 3">
    <name type="scientific">Streptantibioticus cattleyicolor (strain ATCC 35852 / DSM 46488 / JCM 4925 / NBRC 14057 / NRRL 8057)</name>
    <name type="common">Streptomyces cattleya</name>
    <dbReference type="NCBI Taxonomy" id="1003195"/>
    <lineage>
        <taxon>Bacteria</taxon>
        <taxon>Bacillati</taxon>
        <taxon>Actinomycetota</taxon>
        <taxon>Actinomycetes</taxon>
        <taxon>Kitasatosporales</taxon>
        <taxon>Streptomycetaceae</taxon>
        <taxon>Streptantibioticus</taxon>
    </lineage>
</organism>
<dbReference type="EMBL" id="CP003229">
    <property type="protein sequence ID" value="AEW98223.1"/>
    <property type="molecule type" value="Genomic_DNA"/>
</dbReference>
<dbReference type="Proteomes" id="UP000007842">
    <property type="component" value="Plasmid pSCATT"/>
</dbReference>
<protein>
    <submittedName>
        <fullName evidence="2">Uncharacterized protein</fullName>
    </submittedName>
</protein>